<evidence type="ECO:0000313" key="1">
    <source>
        <dbReference type="EMBL" id="MBP1988608.1"/>
    </source>
</evidence>
<organism evidence="1 2">
    <name type="scientific">Paenibacillus eucommiae</name>
    <dbReference type="NCBI Taxonomy" id="1355755"/>
    <lineage>
        <taxon>Bacteria</taxon>
        <taxon>Bacillati</taxon>
        <taxon>Bacillota</taxon>
        <taxon>Bacilli</taxon>
        <taxon>Bacillales</taxon>
        <taxon>Paenibacillaceae</taxon>
        <taxon>Paenibacillus</taxon>
    </lineage>
</organism>
<evidence type="ECO:0000313" key="2">
    <source>
        <dbReference type="Proteomes" id="UP001519287"/>
    </source>
</evidence>
<accession>A0ABS4IM13</accession>
<sequence>MLKAIKRLALLLILCMLFTLSFSSLPRLYMEKENTPTVQTTVPVNGEVTYSVWRATIGAEMADASALSKPLVIPSSDYSALSDTAGFEDKGTEGLLWKDGESWIEYQVDVPEDGLYHLGLVYDSVHSNGMDISRGVQIDGVLPYKEARHVQLKRVYKHANFPPERDDFNNDIRPASVEVPGWKSELLSDFTADARPLKWLLTKGVHTIRLLGDRESIMLKELFVQAPIELPSYAEASAGYSQADANGDWIQIYEAEKVDTKSNTSLQLQSNNDALISPSTDGLVRYNAIGGDGFRFGGQWLEWEFEVPKDGRYQIGFKFLQKFLNNSYAFRTMTIDGDPLFQEMQTVRFPYDPSWKWQGLTLSDQTNQPLLFQLKAGKHHLRMTVNSAPIKPVYEGLLRNLSQISQLNQEIRRITGNYDKSSGSGGNVDLNRDWDLETYIPDLGQRLQMMIDDMNQLADELSGITTGRSDTENAFRSGAEDLEYLKKHIKQIPNRLNTFEAMQNNLAVWANVLLEQPLMLDYFWVAEPGADSPKIRANLWDSISKFTTDFSHSFTIDYEFRRKNPEAIDIWVNRGRDYANLIQQLADETFTPKTGIPVNVNIVPDAQMFILGNISGLQPDVALGVDGAMPIDFATRGALVDLSQFPDYKEVARQFHPGALRTFHYDSKDYALPETQGFNVMMYRSDILGSLGVEPPETWADLVKILPSLQQNGYNFFIQPGDYQTFIYQNGGELYAGNGLKSGLDSEAAYKGFQQWTDMFSLYQLPKEVPSFYSHFRLGDIPIGIIDFNTYLQISFAAPELVDRWKIVPIPGNKQEDGTIVRWSGGPLQAGVIFNKSDKQDESWTFLKWWTSAETQSQFGNDIEALNGPEFRWNTANLHAFTQLPWPREDLKTIMEQWKWYKEAPQVPGGYFTPRMMSFAWVNVTGGKLNPREEIESAVNDINREMARKQLEFGIIDNQGDVQHELDVPLVQQPWEGGKP</sequence>
<dbReference type="Gene3D" id="2.60.120.260">
    <property type="entry name" value="Galactose-binding domain-like"/>
    <property type="match status" value="2"/>
</dbReference>
<reference evidence="1 2" key="1">
    <citation type="submission" date="2021-03" db="EMBL/GenBank/DDBJ databases">
        <title>Genomic Encyclopedia of Type Strains, Phase IV (KMG-IV): sequencing the most valuable type-strain genomes for metagenomic binning, comparative biology and taxonomic classification.</title>
        <authorList>
            <person name="Goeker M."/>
        </authorList>
    </citation>
    <scope>NUCLEOTIDE SEQUENCE [LARGE SCALE GENOMIC DNA]</scope>
    <source>
        <strain evidence="1 2">DSM 26048</strain>
    </source>
</reference>
<dbReference type="SUPFAM" id="SSF53850">
    <property type="entry name" value="Periplasmic binding protein-like II"/>
    <property type="match status" value="1"/>
</dbReference>
<dbReference type="RefSeq" id="WP_209968730.1">
    <property type="nucleotide sequence ID" value="NZ_JAGGLB010000001.1"/>
</dbReference>
<dbReference type="InterPro" id="IPR050490">
    <property type="entry name" value="Bact_solute-bd_prot1"/>
</dbReference>
<gene>
    <name evidence="1" type="ORF">J2Z66_000203</name>
</gene>
<proteinExistence type="predicted"/>
<dbReference type="Gene3D" id="3.40.190.10">
    <property type="entry name" value="Periplasmic binding protein-like II"/>
    <property type="match status" value="1"/>
</dbReference>
<dbReference type="InterPro" id="IPR006059">
    <property type="entry name" value="SBP"/>
</dbReference>
<comment type="caution">
    <text evidence="1">The sequence shown here is derived from an EMBL/GenBank/DDBJ whole genome shotgun (WGS) entry which is preliminary data.</text>
</comment>
<name>A0ABS4IM13_9BACL</name>
<protein>
    <submittedName>
        <fullName evidence="1">ABC-type glycerol-3-phosphate transport system substrate-binding protein</fullName>
    </submittedName>
</protein>
<dbReference type="EMBL" id="JAGGLB010000001">
    <property type="protein sequence ID" value="MBP1988608.1"/>
    <property type="molecule type" value="Genomic_DNA"/>
</dbReference>
<dbReference type="Pfam" id="PF01547">
    <property type="entry name" value="SBP_bac_1"/>
    <property type="match status" value="1"/>
</dbReference>
<dbReference type="Proteomes" id="UP001519287">
    <property type="component" value="Unassembled WGS sequence"/>
</dbReference>
<dbReference type="PANTHER" id="PTHR43649">
    <property type="entry name" value="ARABINOSE-BINDING PROTEIN-RELATED"/>
    <property type="match status" value="1"/>
</dbReference>
<dbReference type="PANTHER" id="PTHR43649:SF27">
    <property type="entry name" value="EXTRACELLULAR SOLUTE-BINDING PROTEIN FAMILY 1"/>
    <property type="match status" value="1"/>
</dbReference>
<keyword evidence="2" id="KW-1185">Reference proteome</keyword>